<organism evidence="2 3">
    <name type="scientific">Cordyceps javanica</name>
    <dbReference type="NCBI Taxonomy" id="43265"/>
    <lineage>
        <taxon>Eukaryota</taxon>
        <taxon>Fungi</taxon>
        <taxon>Dikarya</taxon>
        <taxon>Ascomycota</taxon>
        <taxon>Pezizomycotina</taxon>
        <taxon>Sordariomycetes</taxon>
        <taxon>Hypocreomycetidae</taxon>
        <taxon>Hypocreales</taxon>
        <taxon>Cordycipitaceae</taxon>
        <taxon>Cordyceps</taxon>
    </lineage>
</organism>
<name>A0A545W7V5_9HYPO</name>
<gene>
    <name evidence="2" type="ORF">IF1G_02804</name>
</gene>
<dbReference type="Proteomes" id="UP000315783">
    <property type="component" value="Unassembled WGS sequence"/>
</dbReference>
<comment type="caution">
    <text evidence="2">The sequence shown here is derived from an EMBL/GenBank/DDBJ whole genome shotgun (WGS) entry which is preliminary data.</text>
</comment>
<reference evidence="2 3" key="1">
    <citation type="journal article" date="2019" name="Appl. Microbiol. Biotechnol.">
        <title>Genome sequence of Isaria javanica and comparative genome analysis insights into family S53 peptidase evolution in fungal entomopathogens.</title>
        <authorList>
            <person name="Lin R."/>
            <person name="Zhang X."/>
            <person name="Xin B."/>
            <person name="Zou M."/>
            <person name="Gao Y."/>
            <person name="Qin F."/>
            <person name="Hu Q."/>
            <person name="Xie B."/>
            <person name="Cheng X."/>
        </authorList>
    </citation>
    <scope>NUCLEOTIDE SEQUENCE [LARGE SCALE GENOMIC DNA]</scope>
    <source>
        <strain evidence="2 3">IJ1G</strain>
    </source>
</reference>
<feature type="compositionally biased region" description="Basic and acidic residues" evidence="1">
    <location>
        <begin position="117"/>
        <end position="126"/>
    </location>
</feature>
<evidence type="ECO:0000313" key="3">
    <source>
        <dbReference type="Proteomes" id="UP000315783"/>
    </source>
</evidence>
<feature type="region of interest" description="Disordered" evidence="1">
    <location>
        <begin position="68"/>
        <end position="126"/>
    </location>
</feature>
<proteinExistence type="predicted"/>
<evidence type="ECO:0000313" key="2">
    <source>
        <dbReference type="EMBL" id="TQV98724.1"/>
    </source>
</evidence>
<dbReference type="AlphaFoldDB" id="A0A545W7V5"/>
<accession>A0A545W7V5</accession>
<keyword evidence="3" id="KW-1185">Reference proteome</keyword>
<dbReference type="EMBL" id="SPUK01000003">
    <property type="protein sequence ID" value="TQV98724.1"/>
    <property type="molecule type" value="Genomic_DNA"/>
</dbReference>
<dbReference type="OrthoDB" id="4848529at2759"/>
<protein>
    <submittedName>
        <fullName evidence="2">Uncharacterized protein</fullName>
    </submittedName>
</protein>
<evidence type="ECO:0000256" key="1">
    <source>
        <dbReference type="SAM" id="MobiDB-lite"/>
    </source>
</evidence>
<sequence length="126" mass="13921">MAKASNEAKMAAEAKQAWTDEARFQFLLRVISQLQRSGQSIKWDEINIPGRTQKSLQHQWAKIKTQVAELEKAGGQPSTPTKAKGKAAGAKRKAEEPPTPDATPLKKRTPLPNSLPIKKEESDAYD</sequence>